<organism evidence="1 2">
    <name type="scientific">Lysinibacillus mangiferihumi</name>
    <dbReference type="NCBI Taxonomy" id="1130819"/>
    <lineage>
        <taxon>Bacteria</taxon>
        <taxon>Bacillati</taxon>
        <taxon>Bacillota</taxon>
        <taxon>Bacilli</taxon>
        <taxon>Bacillales</taxon>
        <taxon>Bacillaceae</taxon>
        <taxon>Lysinibacillus</taxon>
    </lineage>
</organism>
<evidence type="ECO:0008006" key="3">
    <source>
        <dbReference type="Google" id="ProtNLM"/>
    </source>
</evidence>
<gene>
    <name evidence="1" type="ORF">FC756_14530</name>
</gene>
<reference evidence="1 2" key="1">
    <citation type="submission" date="2019-04" db="EMBL/GenBank/DDBJ databases">
        <title>Lysinibacillus genome sequencing.</title>
        <authorList>
            <person name="Dunlap C."/>
        </authorList>
    </citation>
    <scope>NUCLEOTIDE SEQUENCE [LARGE SCALE GENOMIC DNA]</scope>
    <source>
        <strain evidence="1 2">CCTCC AB 2010389</strain>
    </source>
</reference>
<accession>A0A4U2YYE0</accession>
<dbReference type="Proteomes" id="UP000308744">
    <property type="component" value="Unassembled WGS sequence"/>
</dbReference>
<dbReference type="EMBL" id="SZPU01000056">
    <property type="protein sequence ID" value="TKI66639.1"/>
    <property type="molecule type" value="Genomic_DNA"/>
</dbReference>
<evidence type="ECO:0000313" key="1">
    <source>
        <dbReference type="EMBL" id="TKI66639.1"/>
    </source>
</evidence>
<keyword evidence="2" id="KW-1185">Reference proteome</keyword>
<sequence>MGKQGQIKVTKENLLQWIENYRWMVETIEEARQPVAKVDNNSYIGAKTAMYGIEATLPKASGGTSDPVFTEVQRRVYSLNYRIKEYEHKIAEVQNRIPFVEGDREVEVLHRLLDGDSMRAIGKHMRLSSTTIFRVRNNILSQMMK</sequence>
<name>A0A4U2YYE0_9BACI</name>
<protein>
    <recommendedName>
        <fullName evidence="3">HTH luxR-type domain-containing protein</fullName>
    </recommendedName>
</protein>
<evidence type="ECO:0000313" key="2">
    <source>
        <dbReference type="Proteomes" id="UP000308744"/>
    </source>
</evidence>
<dbReference type="RefSeq" id="WP_107896613.1">
    <property type="nucleotide sequence ID" value="NZ_PYWM01000022.1"/>
</dbReference>
<dbReference type="AlphaFoldDB" id="A0A4U2YYE0"/>
<comment type="caution">
    <text evidence="1">The sequence shown here is derived from an EMBL/GenBank/DDBJ whole genome shotgun (WGS) entry which is preliminary data.</text>
</comment>
<proteinExistence type="predicted"/>